<keyword evidence="1" id="KW-0812">Transmembrane</keyword>
<evidence type="ECO:0000256" key="1">
    <source>
        <dbReference type="SAM" id="Phobius"/>
    </source>
</evidence>
<gene>
    <name evidence="2" type="ORF">OXX778_LOCUS12739</name>
</gene>
<sequence length="86" mass="10175">MIVNEAHIVLLMIAFMIHCFVLDIYKTHNYKFELSILSGALGLIVLDTLRVLLKPITRYRVIFQFRILYSFFGNRANFVNYQDDDE</sequence>
<protein>
    <submittedName>
        <fullName evidence="2">Uncharacterized protein</fullName>
    </submittedName>
</protein>
<dbReference type="EMBL" id="CAJNOC010002346">
    <property type="protein sequence ID" value="CAF0927812.1"/>
    <property type="molecule type" value="Genomic_DNA"/>
</dbReference>
<reference evidence="2" key="1">
    <citation type="submission" date="2021-02" db="EMBL/GenBank/DDBJ databases">
        <authorList>
            <person name="Nowell W R."/>
        </authorList>
    </citation>
    <scope>NUCLEOTIDE SEQUENCE</scope>
    <source>
        <strain evidence="2">Ploen Becks lab</strain>
    </source>
</reference>
<keyword evidence="1" id="KW-0472">Membrane</keyword>
<dbReference type="AlphaFoldDB" id="A0A814BLJ2"/>
<feature type="transmembrane region" description="Helical" evidence="1">
    <location>
        <begin position="6"/>
        <end position="25"/>
    </location>
</feature>
<name>A0A814BLJ2_9BILA</name>
<dbReference type="Proteomes" id="UP000663879">
    <property type="component" value="Unassembled WGS sequence"/>
</dbReference>
<proteinExistence type="predicted"/>
<accession>A0A814BLJ2</accession>
<evidence type="ECO:0000313" key="2">
    <source>
        <dbReference type="EMBL" id="CAF0927812.1"/>
    </source>
</evidence>
<keyword evidence="3" id="KW-1185">Reference proteome</keyword>
<keyword evidence="1" id="KW-1133">Transmembrane helix</keyword>
<feature type="transmembrane region" description="Helical" evidence="1">
    <location>
        <begin position="32"/>
        <end position="53"/>
    </location>
</feature>
<evidence type="ECO:0000313" key="3">
    <source>
        <dbReference type="Proteomes" id="UP000663879"/>
    </source>
</evidence>
<organism evidence="2 3">
    <name type="scientific">Brachionus calyciflorus</name>
    <dbReference type="NCBI Taxonomy" id="104777"/>
    <lineage>
        <taxon>Eukaryota</taxon>
        <taxon>Metazoa</taxon>
        <taxon>Spiralia</taxon>
        <taxon>Gnathifera</taxon>
        <taxon>Rotifera</taxon>
        <taxon>Eurotatoria</taxon>
        <taxon>Monogononta</taxon>
        <taxon>Pseudotrocha</taxon>
        <taxon>Ploima</taxon>
        <taxon>Brachionidae</taxon>
        <taxon>Brachionus</taxon>
    </lineage>
</organism>
<comment type="caution">
    <text evidence="2">The sequence shown here is derived from an EMBL/GenBank/DDBJ whole genome shotgun (WGS) entry which is preliminary data.</text>
</comment>